<dbReference type="RefSeq" id="WP_066753062.1">
    <property type="nucleotide sequence ID" value="NZ_CP015199.1"/>
</dbReference>
<dbReference type="Gene3D" id="2.60.120.1440">
    <property type="match status" value="1"/>
</dbReference>
<dbReference type="PANTHER" id="PTHR30273:SF2">
    <property type="entry name" value="PROTEIN FECR"/>
    <property type="match status" value="1"/>
</dbReference>
<dbReference type="GO" id="GO:0016989">
    <property type="term" value="F:sigma factor antagonist activity"/>
    <property type="evidence" value="ECO:0007669"/>
    <property type="project" value="TreeGrafter"/>
</dbReference>
<evidence type="ECO:0000313" key="4">
    <source>
        <dbReference type="EMBL" id="ANF50304.1"/>
    </source>
</evidence>
<keyword evidence="1" id="KW-0472">Membrane</keyword>
<gene>
    <name evidence="4" type="ORF">A0O34_07140</name>
</gene>
<dbReference type="Proteomes" id="UP000077824">
    <property type="component" value="Chromosome"/>
</dbReference>
<keyword evidence="1" id="KW-1133">Transmembrane helix</keyword>
<proteinExistence type="predicted"/>
<organism evidence="4 5">
    <name type="scientific">Chryseobacterium glaciei</name>
    <dbReference type="NCBI Taxonomy" id="1685010"/>
    <lineage>
        <taxon>Bacteria</taxon>
        <taxon>Pseudomonadati</taxon>
        <taxon>Bacteroidota</taxon>
        <taxon>Flavobacteriia</taxon>
        <taxon>Flavobacteriales</taxon>
        <taxon>Weeksellaceae</taxon>
        <taxon>Chryseobacterium group</taxon>
        <taxon>Chryseobacterium</taxon>
    </lineage>
</organism>
<dbReference type="OrthoDB" id="649666at2"/>
<reference evidence="4 5" key="1">
    <citation type="submission" date="2016-04" db="EMBL/GenBank/DDBJ databases">
        <title>Complete Genome Sequence of Chryseobacterium sp. IHBB 10212.</title>
        <authorList>
            <person name="Pal M."/>
            <person name="Swarnkar M.K."/>
            <person name="Kaushal K."/>
            <person name="Chhibber S."/>
            <person name="Singh A.K."/>
            <person name="Gulati A."/>
        </authorList>
    </citation>
    <scope>NUCLEOTIDE SEQUENCE [LARGE SCALE GENOMIC DNA]</scope>
    <source>
        <strain evidence="4 5">IHBB 10212</strain>
    </source>
</reference>
<sequence length="394" mass="44144">MENSHDIKDLLAKYLKKNISREEYDALLEYFRKQGNEGELNELVANALTEDTPVNDNIELNEIVNSVEYKLRQKLKPTKKLLLRQYIPYAAIIIATLLGGGYLLLHYHTQKTKDEFIADVNPGHSAATLTLANGKKILLNEVSNGNIANEGGISVLKNKNGEVIYTVSESNGGVDNRANTLSTAKGETYQIVLSDGTKVWLNAATTLQYSANLREQGKRKVKLLAGEAYFEVSKDKQHPFIVEATNQEVEVLGTHFNINSYADEGRTVTTLEEGSVKVSPLNNHNEKDNIILKPGQQSLFADGNIHVREADLQTALAWKEGEIYFRDAPIQEVLRQVSRWYNIEIEYQGSPTKEVFNGGIKRSSNLSTVLRILQLSNVHFTLKKKNNSTTLIVR</sequence>
<dbReference type="KEGG" id="chh:A0O34_07140"/>
<dbReference type="STRING" id="1685010.A0O34_07140"/>
<keyword evidence="1" id="KW-0812">Transmembrane</keyword>
<dbReference type="InterPro" id="IPR006860">
    <property type="entry name" value="FecR"/>
</dbReference>
<feature type="transmembrane region" description="Helical" evidence="1">
    <location>
        <begin position="86"/>
        <end position="105"/>
    </location>
</feature>
<evidence type="ECO:0000256" key="1">
    <source>
        <dbReference type="SAM" id="Phobius"/>
    </source>
</evidence>
<feature type="domain" description="FecR protein" evidence="2">
    <location>
        <begin position="180"/>
        <end position="277"/>
    </location>
</feature>
<evidence type="ECO:0000313" key="5">
    <source>
        <dbReference type="Proteomes" id="UP000077824"/>
    </source>
</evidence>
<dbReference type="EMBL" id="CP015199">
    <property type="protein sequence ID" value="ANF50304.1"/>
    <property type="molecule type" value="Genomic_DNA"/>
</dbReference>
<dbReference type="AlphaFoldDB" id="A0A172XTN6"/>
<keyword evidence="5" id="KW-1185">Reference proteome</keyword>
<dbReference type="InterPro" id="IPR012373">
    <property type="entry name" value="Ferrdict_sens_TM"/>
</dbReference>
<evidence type="ECO:0000259" key="2">
    <source>
        <dbReference type="Pfam" id="PF04773"/>
    </source>
</evidence>
<evidence type="ECO:0008006" key="6">
    <source>
        <dbReference type="Google" id="ProtNLM"/>
    </source>
</evidence>
<accession>A0A172XTN6</accession>
<dbReference type="Pfam" id="PF16344">
    <property type="entry name" value="FecR_C"/>
    <property type="match status" value="1"/>
</dbReference>
<feature type="domain" description="Protein FecR C-terminal" evidence="3">
    <location>
        <begin position="323"/>
        <end position="387"/>
    </location>
</feature>
<evidence type="ECO:0000259" key="3">
    <source>
        <dbReference type="Pfam" id="PF16344"/>
    </source>
</evidence>
<dbReference type="Gene3D" id="3.55.50.30">
    <property type="match status" value="1"/>
</dbReference>
<dbReference type="PANTHER" id="PTHR30273">
    <property type="entry name" value="PERIPLASMIC SIGNAL SENSOR AND SIGMA FACTOR ACTIVATOR FECR-RELATED"/>
    <property type="match status" value="1"/>
</dbReference>
<name>A0A172XTN6_9FLAO</name>
<protein>
    <recommendedName>
        <fullName evidence="6">Iron dicitrate transport regulator FecR</fullName>
    </recommendedName>
</protein>
<dbReference type="InterPro" id="IPR032508">
    <property type="entry name" value="FecR_C"/>
</dbReference>
<dbReference type="Pfam" id="PF04773">
    <property type="entry name" value="FecR"/>
    <property type="match status" value="1"/>
</dbReference>